<name>A0A199VPU5_ANACO</name>
<accession>A0A199VPU5</accession>
<dbReference type="Pfam" id="PF07899">
    <property type="entry name" value="Frigida"/>
    <property type="match status" value="1"/>
</dbReference>
<evidence type="ECO:0000256" key="2">
    <source>
        <dbReference type="ARBA" id="ARBA00022782"/>
    </source>
</evidence>
<reference evidence="9" key="2">
    <citation type="submission" date="2025-04" db="UniProtKB">
        <authorList>
            <consortium name="RefSeq"/>
        </authorList>
    </citation>
    <scope>IDENTIFICATION</scope>
    <source>
        <tissue evidence="9">Leaf</tissue>
    </source>
</reference>
<dbReference type="GO" id="GO:0009908">
    <property type="term" value="P:flower development"/>
    <property type="evidence" value="ECO:0007669"/>
    <property type="project" value="UniProtKB-KW"/>
</dbReference>
<dbReference type="InterPro" id="IPR012474">
    <property type="entry name" value="Frigida"/>
</dbReference>
<dbReference type="RefSeq" id="XP_020086521.1">
    <property type="nucleotide sequence ID" value="XM_020230932.1"/>
</dbReference>
<feature type="compositionally biased region" description="Low complexity" evidence="5">
    <location>
        <begin position="397"/>
        <end position="411"/>
    </location>
</feature>
<dbReference type="Gramene" id="Aco002171.1.mrna1">
    <property type="protein sequence ID" value="Aco002171.1.mrna1"/>
    <property type="gene ID" value="Aco002171.1.path1"/>
</dbReference>
<evidence type="ECO:0000313" key="6">
    <source>
        <dbReference type="EMBL" id="OAY78941.1"/>
    </source>
</evidence>
<feature type="region of interest" description="Disordered" evidence="5">
    <location>
        <begin position="332"/>
        <end position="353"/>
    </location>
</feature>
<dbReference type="Proteomes" id="UP000515123">
    <property type="component" value="Linkage group 4"/>
</dbReference>
<dbReference type="Proteomes" id="UP000092600">
    <property type="component" value="Unassembled WGS sequence"/>
</dbReference>
<dbReference type="GO" id="GO:0030154">
    <property type="term" value="P:cell differentiation"/>
    <property type="evidence" value="ECO:0007669"/>
    <property type="project" value="UniProtKB-KW"/>
</dbReference>
<keyword evidence="4" id="KW-0217">Developmental protein</keyword>
<dbReference type="GeneID" id="109708957"/>
<dbReference type="PANTHER" id="PTHR31791:SF2">
    <property type="entry name" value="FRIGIDA-LIKE PROTEIN 4A-RELATED"/>
    <property type="match status" value="1"/>
</dbReference>
<organism evidence="6 7">
    <name type="scientific">Ananas comosus</name>
    <name type="common">Pineapple</name>
    <name type="synonym">Ananas ananas</name>
    <dbReference type="NCBI Taxonomy" id="4615"/>
    <lineage>
        <taxon>Eukaryota</taxon>
        <taxon>Viridiplantae</taxon>
        <taxon>Streptophyta</taxon>
        <taxon>Embryophyta</taxon>
        <taxon>Tracheophyta</taxon>
        <taxon>Spermatophyta</taxon>
        <taxon>Magnoliopsida</taxon>
        <taxon>Liliopsida</taxon>
        <taxon>Poales</taxon>
        <taxon>Bromeliaceae</taxon>
        <taxon>Bromelioideae</taxon>
        <taxon>Ananas</taxon>
    </lineage>
</organism>
<feature type="compositionally biased region" description="Low complexity" evidence="5">
    <location>
        <begin position="332"/>
        <end position="351"/>
    </location>
</feature>
<evidence type="ECO:0000256" key="4">
    <source>
        <dbReference type="RuleBase" id="RU364012"/>
    </source>
</evidence>
<dbReference type="STRING" id="4615.A0A199VPU5"/>
<dbReference type="PANTHER" id="PTHR31791">
    <property type="entry name" value="FRIGIDA-LIKE PROTEIN 3-RELATED"/>
    <property type="match status" value="1"/>
</dbReference>
<evidence type="ECO:0000313" key="9">
    <source>
        <dbReference type="RefSeq" id="XP_020086521.1"/>
    </source>
</evidence>
<sequence>MASAAAAAAAAVTSSQVRESFEELERQRELITSCTALWKELSEHFSSLERGLEERSESLRSKRRSLDLRAQRALDSLRRRELSIDAAVDLALSKLDERRAAALEALAASDLPASLRSLCAKMDSEGFLDLVVSKRKEAELLRSEIPLALAGCIDPARFVLDAISRVFPVDKREVKSPTDLGWACVLILESLVPSLADPELGAVRPLVTRDMKERAKEMAEGWKEGLDQRGGIESAKPADAHAFAQHVVTFGIAAKEDRELYEKIVVSFSWRRQMPKLALTLGLEDRMTDIIEELIAKGQHLDAVNFAYEAGLQDKFPPVPLLKSFLKDSKKFQSSNSEDNNNSGQAVNNANRKQQSAIRAVMKCIEDHKLEAEFPLEGLQKRLENLEKAKAEKKKPAGGSSSPSSNNAPAAKRTRANNGGPMPPAKAGRLTTNAYVSSFPAPQAPPPTFVRSPSSTHYPYDRPAGPGIYGSRSPPAMREPYAYPTEEISNTPIGVPYHSPPMSYPAYGGYSNGFAPAFQQVYYR</sequence>
<keyword evidence="8" id="KW-1185">Reference proteome</keyword>
<reference evidence="6 7" key="1">
    <citation type="journal article" date="2016" name="DNA Res.">
        <title>The draft genome of MD-2 pineapple using hybrid error correction of long reads.</title>
        <authorList>
            <person name="Redwan R.M."/>
            <person name="Saidin A."/>
            <person name="Kumar S.V."/>
        </authorList>
    </citation>
    <scope>NUCLEOTIDE SEQUENCE [LARGE SCALE GENOMIC DNA]</scope>
    <source>
        <strain evidence="7">cv. MD2</strain>
        <tissue evidence="6">Leaf</tissue>
    </source>
</reference>
<keyword evidence="3 4" id="KW-0287">Flowering</keyword>
<proteinExistence type="inferred from homology"/>
<evidence type="ECO:0000256" key="1">
    <source>
        <dbReference type="ARBA" id="ARBA00008956"/>
    </source>
</evidence>
<dbReference type="EMBL" id="LSRQ01001177">
    <property type="protein sequence ID" value="OAY78941.1"/>
    <property type="molecule type" value="Genomic_DNA"/>
</dbReference>
<dbReference type="OrthoDB" id="685090at2759"/>
<evidence type="ECO:0000313" key="8">
    <source>
        <dbReference type="Proteomes" id="UP000515123"/>
    </source>
</evidence>
<keyword evidence="2 4" id="KW-0221">Differentiation</keyword>
<protein>
    <recommendedName>
        <fullName evidence="4">FRIGIDA-like protein</fullName>
    </recommendedName>
</protein>
<evidence type="ECO:0000256" key="3">
    <source>
        <dbReference type="ARBA" id="ARBA00023089"/>
    </source>
</evidence>
<evidence type="ECO:0000313" key="7">
    <source>
        <dbReference type="Proteomes" id="UP000092600"/>
    </source>
</evidence>
<comment type="similarity">
    <text evidence="1 4">Belongs to the Frigida family.</text>
</comment>
<feature type="region of interest" description="Disordered" evidence="5">
    <location>
        <begin position="389"/>
        <end position="428"/>
    </location>
</feature>
<dbReference type="AlphaFoldDB" id="A0A199VPU5"/>
<gene>
    <name evidence="9" type="primary">LOC109708957</name>
    <name evidence="6" type="ORF">ACMD2_08585</name>
</gene>
<evidence type="ECO:0000256" key="5">
    <source>
        <dbReference type="SAM" id="MobiDB-lite"/>
    </source>
</evidence>